<dbReference type="InterPro" id="IPR004635">
    <property type="entry name" value="Pept_S49_SppA"/>
</dbReference>
<dbReference type="InterPro" id="IPR029045">
    <property type="entry name" value="ClpP/crotonase-like_dom_sf"/>
</dbReference>
<keyword evidence="3 7" id="KW-0378">Hydrolase</keyword>
<evidence type="ECO:0000256" key="5">
    <source>
        <dbReference type="SAM" id="Phobius"/>
    </source>
</evidence>
<evidence type="ECO:0000256" key="3">
    <source>
        <dbReference type="ARBA" id="ARBA00022801"/>
    </source>
</evidence>
<dbReference type="InterPro" id="IPR047272">
    <property type="entry name" value="S49_SppA_C"/>
</dbReference>
<name>A0A518GQX0_9PLAN</name>
<organism evidence="7 8">
    <name type="scientific">Planctopirus ephydatiae</name>
    <dbReference type="NCBI Taxonomy" id="2528019"/>
    <lineage>
        <taxon>Bacteria</taxon>
        <taxon>Pseudomonadati</taxon>
        <taxon>Planctomycetota</taxon>
        <taxon>Planctomycetia</taxon>
        <taxon>Planctomycetales</taxon>
        <taxon>Planctomycetaceae</taxon>
        <taxon>Planctopirus</taxon>
    </lineage>
</organism>
<gene>
    <name evidence="7" type="primary">sppA_2</name>
    <name evidence="7" type="ORF">Spb1_29350</name>
</gene>
<keyword evidence="8" id="KW-1185">Reference proteome</keyword>
<dbReference type="Pfam" id="PF01343">
    <property type="entry name" value="Peptidase_S49"/>
    <property type="match status" value="1"/>
</dbReference>
<dbReference type="GO" id="GO:0008236">
    <property type="term" value="F:serine-type peptidase activity"/>
    <property type="evidence" value="ECO:0007669"/>
    <property type="project" value="UniProtKB-KW"/>
</dbReference>
<evidence type="ECO:0000256" key="2">
    <source>
        <dbReference type="ARBA" id="ARBA00022670"/>
    </source>
</evidence>
<dbReference type="PANTHER" id="PTHR42987">
    <property type="entry name" value="PEPTIDASE S49"/>
    <property type="match status" value="1"/>
</dbReference>
<dbReference type="CDD" id="cd07023">
    <property type="entry name" value="S49_Sppa_N_C"/>
    <property type="match status" value="1"/>
</dbReference>
<evidence type="ECO:0000256" key="1">
    <source>
        <dbReference type="ARBA" id="ARBA00008683"/>
    </source>
</evidence>
<keyword evidence="5" id="KW-0472">Membrane</keyword>
<dbReference type="Gene3D" id="6.20.330.10">
    <property type="match status" value="1"/>
</dbReference>
<dbReference type="EC" id="3.4.21.-" evidence="7"/>
<evidence type="ECO:0000256" key="4">
    <source>
        <dbReference type="ARBA" id="ARBA00022825"/>
    </source>
</evidence>
<keyword evidence="5" id="KW-1133">Transmembrane helix</keyword>
<evidence type="ECO:0000259" key="6">
    <source>
        <dbReference type="Pfam" id="PF01343"/>
    </source>
</evidence>
<reference evidence="7 8" key="1">
    <citation type="submission" date="2019-02" db="EMBL/GenBank/DDBJ databases">
        <title>Deep-cultivation of Planctomycetes and their phenomic and genomic characterization uncovers novel biology.</title>
        <authorList>
            <person name="Wiegand S."/>
            <person name="Jogler M."/>
            <person name="Boedeker C."/>
            <person name="Pinto D."/>
            <person name="Vollmers J."/>
            <person name="Rivas-Marin E."/>
            <person name="Kohn T."/>
            <person name="Peeters S.H."/>
            <person name="Heuer A."/>
            <person name="Rast P."/>
            <person name="Oberbeckmann S."/>
            <person name="Bunk B."/>
            <person name="Jeske O."/>
            <person name="Meyerdierks A."/>
            <person name="Storesund J.E."/>
            <person name="Kallscheuer N."/>
            <person name="Luecker S."/>
            <person name="Lage O.M."/>
            <person name="Pohl T."/>
            <person name="Merkel B.J."/>
            <person name="Hornburger P."/>
            <person name="Mueller R.-W."/>
            <person name="Bruemmer F."/>
            <person name="Labrenz M."/>
            <person name="Spormann A.M."/>
            <person name="Op den Camp H."/>
            <person name="Overmann J."/>
            <person name="Amann R."/>
            <person name="Jetten M.S.M."/>
            <person name="Mascher T."/>
            <person name="Medema M.H."/>
            <person name="Devos D.P."/>
            <person name="Kaster A.-K."/>
            <person name="Ovreas L."/>
            <person name="Rohde M."/>
            <person name="Galperin M.Y."/>
            <person name="Jogler C."/>
        </authorList>
    </citation>
    <scope>NUCLEOTIDE SEQUENCE [LARGE SCALE GENOMIC DNA]</scope>
    <source>
        <strain evidence="7 8">Spb1</strain>
    </source>
</reference>
<feature type="domain" description="Peptidase S49" evidence="6">
    <location>
        <begin position="142"/>
        <end position="297"/>
    </location>
</feature>
<keyword evidence="4" id="KW-0720">Serine protease</keyword>
<dbReference type="SUPFAM" id="SSF52096">
    <property type="entry name" value="ClpP/crotonase"/>
    <property type="match status" value="1"/>
</dbReference>
<dbReference type="EMBL" id="CP036299">
    <property type="protein sequence ID" value="QDV30998.1"/>
    <property type="molecule type" value="Genomic_DNA"/>
</dbReference>
<keyword evidence="2" id="KW-0645">Protease</keyword>
<sequence>MLLPGHLPQFGTETTFTMSTTSSPTVVVHAGKSFWKSWAFRGMAIILGFSVLLNMGLYATFRDYFARSPEVSERFLSGNSSTTQRIAVLRVSGTIMPPLTERIIRQIEVAAEDERVKGVLLTIDSPGGLVADSHQIYHALEKLREKKPISIQMKRLAASGGYYIAMGAGTKGQIFAEPTTWTGSIGVIIPRYDMSALVEKIGISSDPLKTGEFKDALSPFHPLTEAERKVWEEILNQSFEQFIELIDTNRDTLDREQARKLATGQIYTARDARANGMIDEIGFEEDALAALQKSLKLDQVRVVEYRSQPQLVDLLLGSKTENVTAAQWQALVDATTPRAMFLFSWLPGLPQSPAL</sequence>
<evidence type="ECO:0000313" key="8">
    <source>
        <dbReference type="Proteomes" id="UP000315349"/>
    </source>
</evidence>
<dbReference type="Gene3D" id="3.90.226.10">
    <property type="entry name" value="2-enoyl-CoA Hydratase, Chain A, domain 1"/>
    <property type="match status" value="1"/>
</dbReference>
<protein>
    <submittedName>
        <fullName evidence="7">Signal peptide peptidase SppA</fullName>
        <ecNumber evidence="7">3.4.21.-</ecNumber>
    </submittedName>
</protein>
<comment type="similarity">
    <text evidence="1">Belongs to the peptidase S49 family.</text>
</comment>
<dbReference type="KEGG" id="peh:Spb1_29350"/>
<proteinExistence type="inferred from homology"/>
<dbReference type="NCBIfam" id="TIGR00706">
    <property type="entry name" value="SppA_dom"/>
    <property type="match status" value="1"/>
</dbReference>
<keyword evidence="5" id="KW-0812">Transmembrane</keyword>
<dbReference type="GO" id="GO:0006508">
    <property type="term" value="P:proteolysis"/>
    <property type="evidence" value="ECO:0007669"/>
    <property type="project" value="UniProtKB-KW"/>
</dbReference>
<feature type="transmembrane region" description="Helical" evidence="5">
    <location>
        <begin position="38"/>
        <end position="59"/>
    </location>
</feature>
<dbReference type="InterPro" id="IPR002142">
    <property type="entry name" value="Peptidase_S49"/>
</dbReference>
<accession>A0A518GQX0</accession>
<dbReference type="AlphaFoldDB" id="A0A518GQX0"/>
<evidence type="ECO:0000313" key="7">
    <source>
        <dbReference type="EMBL" id="QDV30998.1"/>
    </source>
</evidence>
<dbReference type="PANTHER" id="PTHR42987:SF7">
    <property type="entry name" value="SIGNAL PEPTIDE PEPTIDASE SPPA-RELATED"/>
    <property type="match status" value="1"/>
</dbReference>
<dbReference type="Proteomes" id="UP000315349">
    <property type="component" value="Chromosome"/>
</dbReference>